<evidence type="ECO:0000313" key="4">
    <source>
        <dbReference type="Proteomes" id="UP001596157"/>
    </source>
</evidence>
<evidence type="ECO:0000256" key="1">
    <source>
        <dbReference type="SAM" id="MobiDB-lite"/>
    </source>
</evidence>
<organism evidence="3 4">
    <name type="scientific">Actinokineospora guangxiensis</name>
    <dbReference type="NCBI Taxonomy" id="1490288"/>
    <lineage>
        <taxon>Bacteria</taxon>
        <taxon>Bacillati</taxon>
        <taxon>Actinomycetota</taxon>
        <taxon>Actinomycetes</taxon>
        <taxon>Pseudonocardiales</taxon>
        <taxon>Pseudonocardiaceae</taxon>
        <taxon>Actinokineospora</taxon>
    </lineage>
</organism>
<dbReference type="InterPro" id="IPR007278">
    <property type="entry name" value="DUF397"/>
</dbReference>
<dbReference type="RefSeq" id="WP_378243969.1">
    <property type="nucleotide sequence ID" value="NZ_JBHSKF010000002.1"/>
</dbReference>
<sequence length="66" mass="6801">MIRNGVPAESLTGADWRKSSRSGAVGNCVELAPLAEATAIRDSKCPSGPALVFPGSVADVVRSFAR</sequence>
<evidence type="ECO:0000259" key="2">
    <source>
        <dbReference type="Pfam" id="PF04149"/>
    </source>
</evidence>
<evidence type="ECO:0000313" key="3">
    <source>
        <dbReference type="EMBL" id="MFC5286223.1"/>
    </source>
</evidence>
<feature type="domain" description="DUF397" evidence="2">
    <location>
        <begin position="14"/>
        <end position="55"/>
    </location>
</feature>
<protein>
    <submittedName>
        <fullName evidence="3">DUF397 domain-containing protein</fullName>
    </submittedName>
</protein>
<keyword evidence="4" id="KW-1185">Reference proteome</keyword>
<accession>A0ABW0EFQ5</accession>
<name>A0ABW0EFQ5_9PSEU</name>
<dbReference type="EMBL" id="JBHSKF010000002">
    <property type="protein sequence ID" value="MFC5286223.1"/>
    <property type="molecule type" value="Genomic_DNA"/>
</dbReference>
<proteinExistence type="predicted"/>
<reference evidence="4" key="1">
    <citation type="journal article" date="2019" name="Int. J. Syst. Evol. Microbiol.">
        <title>The Global Catalogue of Microorganisms (GCM) 10K type strain sequencing project: providing services to taxonomists for standard genome sequencing and annotation.</title>
        <authorList>
            <consortium name="The Broad Institute Genomics Platform"/>
            <consortium name="The Broad Institute Genome Sequencing Center for Infectious Disease"/>
            <person name="Wu L."/>
            <person name="Ma J."/>
        </authorList>
    </citation>
    <scope>NUCLEOTIDE SEQUENCE [LARGE SCALE GENOMIC DNA]</scope>
    <source>
        <strain evidence="4">CCUG 59778</strain>
    </source>
</reference>
<gene>
    <name evidence="3" type="ORF">ACFPM7_04110</name>
</gene>
<dbReference type="Proteomes" id="UP001596157">
    <property type="component" value="Unassembled WGS sequence"/>
</dbReference>
<feature type="region of interest" description="Disordered" evidence="1">
    <location>
        <begin position="1"/>
        <end position="22"/>
    </location>
</feature>
<comment type="caution">
    <text evidence="3">The sequence shown here is derived from an EMBL/GenBank/DDBJ whole genome shotgun (WGS) entry which is preliminary data.</text>
</comment>
<dbReference type="Pfam" id="PF04149">
    <property type="entry name" value="DUF397"/>
    <property type="match status" value="1"/>
</dbReference>